<evidence type="ECO:0000313" key="2">
    <source>
        <dbReference type="Proteomes" id="UP000244309"/>
    </source>
</evidence>
<protein>
    <submittedName>
        <fullName evidence="1">Uncharacterized protein</fullName>
    </submittedName>
</protein>
<dbReference type="VEuPathDB" id="FungiDB:CXQ85_002872"/>
<sequence length="113" mass="13191">MVLLAWWCIVDITAYNLRVNNQCYTPFLIQQPMPLELSKAEKAELLRNLKTIKATHIEYLRKEADKISKSCEKSVLRRLRKVSMTAQPLRIADVLEMERHETPTIPKLNGQKK</sequence>
<comment type="caution">
    <text evidence="1">The sequence shown here is derived from an EMBL/GenBank/DDBJ whole genome shotgun (WGS) entry which is preliminary data.</text>
</comment>
<dbReference type="OrthoDB" id="4010849at2759"/>
<organism evidence="1 2">
    <name type="scientific">Candidozyma haemuli</name>
    <dbReference type="NCBI Taxonomy" id="45357"/>
    <lineage>
        <taxon>Eukaryota</taxon>
        <taxon>Fungi</taxon>
        <taxon>Dikarya</taxon>
        <taxon>Ascomycota</taxon>
        <taxon>Saccharomycotina</taxon>
        <taxon>Pichiomycetes</taxon>
        <taxon>Metschnikowiaceae</taxon>
        <taxon>Candidozyma</taxon>
    </lineage>
</organism>
<dbReference type="EMBL" id="PKFO01000010">
    <property type="protein sequence ID" value="PVH23144.1"/>
    <property type="molecule type" value="Genomic_DNA"/>
</dbReference>
<evidence type="ECO:0000313" key="1">
    <source>
        <dbReference type="EMBL" id="PVH23144.1"/>
    </source>
</evidence>
<dbReference type="RefSeq" id="XP_025344084.1">
    <property type="nucleotide sequence ID" value="XM_025486534.1"/>
</dbReference>
<name>A0A2V1AZA7_9ASCO</name>
<dbReference type="Proteomes" id="UP000244309">
    <property type="component" value="Unassembled WGS sequence"/>
</dbReference>
<dbReference type="GeneID" id="37008203"/>
<accession>A0A2V1AZA7</accession>
<keyword evidence="2" id="KW-1185">Reference proteome</keyword>
<reference evidence="1 2" key="1">
    <citation type="submission" date="2017-12" db="EMBL/GenBank/DDBJ databases">
        <title>Genome Sequence of a Multidrug-Resistant Candida haemulonii Isolate from a Patient with Chronic Leg Ulcers in Israel.</title>
        <authorList>
            <person name="Chow N.A."/>
            <person name="Gade L."/>
            <person name="Batra D."/>
            <person name="Rowe L.A."/>
            <person name="Ben-Ami R."/>
            <person name="Loparev V.N."/>
            <person name="Litvintseva A.P."/>
        </authorList>
    </citation>
    <scope>NUCLEOTIDE SEQUENCE [LARGE SCALE GENOMIC DNA]</scope>
    <source>
        <strain evidence="1 2">B11899</strain>
    </source>
</reference>
<proteinExistence type="predicted"/>
<gene>
    <name evidence="1" type="ORF">CXQ85_002872</name>
</gene>
<dbReference type="AlphaFoldDB" id="A0A2V1AZA7"/>